<sequence length="227" mass="26432">MHKITFLFLVVSQVVLAYPRIIYQQHTQEDDHESNAVQYPQFYGNPKIDVGADHQETVQVADSHVVAGEYDHAEKEEHHVIDYYAHPKYTFKYGVNDYHTGDIKSQHESRDGDIVKGQYSLVEPDGSIRTVEYTADKHSGFNAVVHKTEPTKHIESPQQQEHHLEDHQQQEQYQPEHRQLLRGHQQIFGDIEQINGAHEELPSEYQQVPEVHEQDGDDEGQYTQKHY</sequence>
<evidence type="ECO:0000256" key="2">
    <source>
        <dbReference type="PROSITE-ProRule" id="PRU00497"/>
    </source>
</evidence>
<evidence type="ECO:0000313" key="5">
    <source>
        <dbReference type="EMBL" id="AYA49938.1"/>
    </source>
</evidence>
<evidence type="ECO:0000256" key="3">
    <source>
        <dbReference type="SAM" id="MobiDB-lite"/>
    </source>
</evidence>
<protein>
    <submittedName>
        <fullName evidence="5">Cuticular protein 128</fullName>
    </submittedName>
</protein>
<evidence type="ECO:0000256" key="1">
    <source>
        <dbReference type="ARBA" id="ARBA00022460"/>
    </source>
</evidence>
<dbReference type="Pfam" id="PF00379">
    <property type="entry name" value="Chitin_bind_4"/>
    <property type="match status" value="1"/>
</dbReference>
<dbReference type="PANTHER" id="PTHR12236:SF14">
    <property type="entry name" value="CUTICULAR PROTEIN 66CB"/>
    <property type="match status" value="1"/>
</dbReference>
<reference evidence="5" key="1">
    <citation type="submission" date="2017-11" db="EMBL/GenBank/DDBJ databases">
        <authorList>
            <person name="Wang Y.-W."/>
            <person name="Wan P.-J."/>
            <person name="Li G.-Q."/>
        </authorList>
    </citation>
    <scope>NUCLEOTIDE SEQUENCE</scope>
</reference>
<dbReference type="GO" id="GO:0042302">
    <property type="term" value="F:structural constituent of cuticle"/>
    <property type="evidence" value="ECO:0007669"/>
    <property type="project" value="UniProtKB-UniRule"/>
</dbReference>
<dbReference type="PROSITE" id="PS00233">
    <property type="entry name" value="CHIT_BIND_RR_1"/>
    <property type="match status" value="1"/>
</dbReference>
<keyword evidence="4" id="KW-0732">Signal</keyword>
<dbReference type="OrthoDB" id="6348134at2759"/>
<dbReference type="InterPro" id="IPR051217">
    <property type="entry name" value="Insect_Cuticle_Struc_Prot"/>
</dbReference>
<feature type="region of interest" description="Disordered" evidence="3">
    <location>
        <begin position="151"/>
        <end position="174"/>
    </location>
</feature>
<dbReference type="EMBL" id="MG601613">
    <property type="protein sequence ID" value="AYA49938.1"/>
    <property type="molecule type" value="mRNA"/>
</dbReference>
<name>A0A3S7SJN5_LEPDE</name>
<organism evidence="5">
    <name type="scientific">Leptinotarsa decemlineata</name>
    <name type="common">Colorado potato beetle</name>
    <name type="synonym">Doryphora decemlineata</name>
    <dbReference type="NCBI Taxonomy" id="7539"/>
    <lineage>
        <taxon>Eukaryota</taxon>
        <taxon>Metazoa</taxon>
        <taxon>Ecdysozoa</taxon>
        <taxon>Arthropoda</taxon>
        <taxon>Hexapoda</taxon>
        <taxon>Insecta</taxon>
        <taxon>Pterygota</taxon>
        <taxon>Neoptera</taxon>
        <taxon>Endopterygota</taxon>
        <taxon>Coleoptera</taxon>
        <taxon>Polyphaga</taxon>
        <taxon>Cucujiformia</taxon>
        <taxon>Chrysomeloidea</taxon>
        <taxon>Chrysomelidae</taxon>
        <taxon>Chrysomelinae</taxon>
        <taxon>Doryphorini</taxon>
        <taxon>Leptinotarsa</taxon>
    </lineage>
</organism>
<dbReference type="GO" id="GO:0005615">
    <property type="term" value="C:extracellular space"/>
    <property type="evidence" value="ECO:0007669"/>
    <property type="project" value="TreeGrafter"/>
</dbReference>
<accession>A0A3S7SJN5</accession>
<dbReference type="GO" id="GO:0031012">
    <property type="term" value="C:extracellular matrix"/>
    <property type="evidence" value="ECO:0007669"/>
    <property type="project" value="TreeGrafter"/>
</dbReference>
<proteinExistence type="evidence at transcript level"/>
<dbReference type="AlphaFoldDB" id="A0A3S7SJN5"/>
<dbReference type="InterPro" id="IPR000618">
    <property type="entry name" value="Insect_cuticle"/>
</dbReference>
<dbReference type="PRINTS" id="PR00947">
    <property type="entry name" value="CUTICLE"/>
</dbReference>
<dbReference type="PANTHER" id="PTHR12236">
    <property type="entry name" value="STRUCTURAL CONTITUENT OF CUTICLE"/>
    <property type="match status" value="1"/>
</dbReference>
<feature type="region of interest" description="Disordered" evidence="3">
    <location>
        <begin position="200"/>
        <end position="227"/>
    </location>
</feature>
<dbReference type="PROSITE" id="PS51155">
    <property type="entry name" value="CHIT_BIND_RR_2"/>
    <property type="match status" value="1"/>
</dbReference>
<feature type="chain" id="PRO_5019215485" evidence="4">
    <location>
        <begin position="18"/>
        <end position="227"/>
    </location>
</feature>
<dbReference type="InterPro" id="IPR031311">
    <property type="entry name" value="CHIT_BIND_RR_consensus"/>
</dbReference>
<evidence type="ECO:0000256" key="4">
    <source>
        <dbReference type="SAM" id="SignalP"/>
    </source>
</evidence>
<feature type="signal peptide" evidence="4">
    <location>
        <begin position="1"/>
        <end position="17"/>
    </location>
</feature>
<keyword evidence="1 2" id="KW-0193">Cuticle</keyword>